<name>A0A0G1CKI6_9BACT</name>
<dbReference type="EC" id="4.3.2.10" evidence="10"/>
<feature type="domain" description="Glutamine amidotransferase" evidence="12">
    <location>
        <begin position="8"/>
        <end position="204"/>
    </location>
</feature>
<keyword evidence="10" id="KW-0963">Cytoplasm</keyword>
<dbReference type="GO" id="GO:0000107">
    <property type="term" value="F:imidazoleglycerol-phosphate synthase activity"/>
    <property type="evidence" value="ECO:0007669"/>
    <property type="project" value="UniProtKB-UniRule"/>
</dbReference>
<dbReference type="NCBIfam" id="TIGR01855">
    <property type="entry name" value="IMP_synth_hisH"/>
    <property type="match status" value="1"/>
</dbReference>
<comment type="catalytic activity">
    <reaction evidence="9 10">
        <text>L-glutamine + H2O = L-glutamate + NH4(+)</text>
        <dbReference type="Rhea" id="RHEA:15889"/>
        <dbReference type="ChEBI" id="CHEBI:15377"/>
        <dbReference type="ChEBI" id="CHEBI:28938"/>
        <dbReference type="ChEBI" id="CHEBI:29985"/>
        <dbReference type="ChEBI" id="CHEBI:58359"/>
        <dbReference type="EC" id="3.5.1.2"/>
    </reaction>
</comment>
<evidence type="ECO:0000313" key="14">
    <source>
        <dbReference type="Proteomes" id="UP000034543"/>
    </source>
</evidence>
<evidence type="ECO:0000256" key="11">
    <source>
        <dbReference type="PIRSR" id="PIRSR000495-1"/>
    </source>
</evidence>
<dbReference type="InterPro" id="IPR010139">
    <property type="entry name" value="Imidazole-glycPsynth_HisH"/>
</dbReference>
<dbReference type="STRING" id="1618436.UV59_C0001G0048"/>
<dbReference type="InterPro" id="IPR017926">
    <property type="entry name" value="GATASE"/>
</dbReference>
<accession>A0A0G1CKI6</accession>
<keyword evidence="3 10" id="KW-0028">Amino-acid biosynthesis</keyword>
<dbReference type="PANTHER" id="PTHR42701:SF1">
    <property type="entry name" value="IMIDAZOLE GLYCEROL PHOSPHATE SYNTHASE SUBUNIT HISH"/>
    <property type="match status" value="1"/>
</dbReference>
<evidence type="ECO:0000256" key="7">
    <source>
        <dbReference type="ARBA" id="ARBA00023239"/>
    </source>
</evidence>
<feature type="active site" evidence="10 11">
    <location>
        <position position="189"/>
    </location>
</feature>
<reference evidence="13 14" key="1">
    <citation type="journal article" date="2015" name="Nature">
        <title>rRNA introns, odd ribosomes, and small enigmatic genomes across a large radiation of phyla.</title>
        <authorList>
            <person name="Brown C.T."/>
            <person name="Hug L.A."/>
            <person name="Thomas B.C."/>
            <person name="Sharon I."/>
            <person name="Castelle C.J."/>
            <person name="Singh A."/>
            <person name="Wilkins M.J."/>
            <person name="Williams K.H."/>
            <person name="Banfield J.F."/>
        </authorList>
    </citation>
    <scope>NUCLEOTIDE SEQUENCE [LARGE SCALE GENOMIC DNA]</scope>
</reference>
<dbReference type="HAMAP" id="MF_00278">
    <property type="entry name" value="HisH"/>
    <property type="match status" value="1"/>
</dbReference>
<dbReference type="Gene3D" id="3.40.50.880">
    <property type="match status" value="1"/>
</dbReference>
<dbReference type="PANTHER" id="PTHR42701">
    <property type="entry name" value="IMIDAZOLE GLYCEROL PHOSPHATE SYNTHASE SUBUNIT HISH"/>
    <property type="match status" value="1"/>
</dbReference>
<dbReference type="Proteomes" id="UP000034543">
    <property type="component" value="Unassembled WGS sequence"/>
</dbReference>
<dbReference type="PIRSF" id="PIRSF000495">
    <property type="entry name" value="Amidotransf_hisH"/>
    <property type="match status" value="1"/>
</dbReference>
<keyword evidence="5 10" id="KW-0315">Glutamine amidotransferase</keyword>
<evidence type="ECO:0000313" key="13">
    <source>
        <dbReference type="EMBL" id="KKS86325.1"/>
    </source>
</evidence>
<evidence type="ECO:0000256" key="6">
    <source>
        <dbReference type="ARBA" id="ARBA00023102"/>
    </source>
</evidence>
<comment type="subunit">
    <text evidence="2 10">Heterodimer of HisH and HisF.</text>
</comment>
<evidence type="ECO:0000256" key="3">
    <source>
        <dbReference type="ARBA" id="ARBA00022605"/>
    </source>
</evidence>
<dbReference type="PROSITE" id="PS51273">
    <property type="entry name" value="GATASE_TYPE_1"/>
    <property type="match status" value="1"/>
</dbReference>
<protein>
    <recommendedName>
        <fullName evidence="10">Imidazole glycerol phosphate synthase subunit HisH</fullName>
        <ecNumber evidence="10">4.3.2.10</ecNumber>
    </recommendedName>
    <alternativeName>
        <fullName evidence="10">IGP synthase glutaminase subunit</fullName>
        <ecNumber evidence="10">3.5.1.2</ecNumber>
    </alternativeName>
    <alternativeName>
        <fullName evidence="10">IGP synthase subunit HisH</fullName>
    </alternativeName>
    <alternativeName>
        <fullName evidence="10">ImGP synthase subunit HisH</fullName>
        <shortName evidence="10">IGPS subunit HisH</shortName>
    </alternativeName>
</protein>
<dbReference type="Pfam" id="PF00117">
    <property type="entry name" value="GATase"/>
    <property type="match status" value="1"/>
</dbReference>
<proteinExistence type="inferred from homology"/>
<comment type="subcellular location">
    <subcellularLocation>
        <location evidence="10">Cytoplasm</location>
    </subcellularLocation>
</comment>
<gene>
    <name evidence="10" type="primary">hisH</name>
    <name evidence="13" type="ORF">UV59_C0001G0048</name>
</gene>
<dbReference type="CDD" id="cd01748">
    <property type="entry name" value="GATase1_IGP_Synthase"/>
    <property type="match status" value="1"/>
</dbReference>
<evidence type="ECO:0000256" key="4">
    <source>
        <dbReference type="ARBA" id="ARBA00022801"/>
    </source>
</evidence>
<sequence length="207" mass="22873">MNKSAICILDYGSGNVRSVYNVISQLTSQVHISNEKKDIIASSHLILPGVGAFGAAMEKIRKLIPLSILENQIFGKKKPFLGICVGMQVMATVGREFGEHNGLNWIPGIINKLETDELPLPHVGWNNCIFKKESAFTRGFTGEPDFYFVHSFAYVLATVNNNSVIATTNYGTDFCSIIQKDNIYGVQFHPEKSQKAGKLLLTNFLST</sequence>
<keyword evidence="4 10" id="KW-0378">Hydrolase</keyword>
<evidence type="ECO:0000256" key="2">
    <source>
        <dbReference type="ARBA" id="ARBA00011152"/>
    </source>
</evidence>
<keyword evidence="6 10" id="KW-0368">Histidine biosynthesis</keyword>
<comment type="function">
    <text evidence="10">IGPS catalyzes the conversion of PRFAR and glutamine to IGP, AICAR and glutamate. The HisH subunit catalyzes the hydrolysis of glutamine to glutamate and ammonia as part of the synthesis of IGP and AICAR. The resulting ammonia molecule is channeled to the active site of HisF.</text>
</comment>
<evidence type="ECO:0000259" key="12">
    <source>
        <dbReference type="Pfam" id="PF00117"/>
    </source>
</evidence>
<dbReference type="GO" id="GO:0004359">
    <property type="term" value="F:glutaminase activity"/>
    <property type="evidence" value="ECO:0007669"/>
    <property type="project" value="UniProtKB-EC"/>
</dbReference>
<feature type="active site" evidence="10 11">
    <location>
        <position position="191"/>
    </location>
</feature>
<feature type="active site" description="Nucleophile" evidence="10 11">
    <location>
        <position position="84"/>
    </location>
</feature>
<comment type="pathway">
    <text evidence="1 10">Amino-acid biosynthesis; L-histidine biosynthesis; L-histidine from 5-phospho-alpha-D-ribose 1-diphosphate: step 5/9.</text>
</comment>
<dbReference type="SUPFAM" id="SSF52317">
    <property type="entry name" value="Class I glutamine amidotransferase-like"/>
    <property type="match status" value="1"/>
</dbReference>
<dbReference type="EC" id="3.5.1.2" evidence="10"/>
<keyword evidence="7 10" id="KW-0456">Lyase</keyword>
<dbReference type="InterPro" id="IPR029062">
    <property type="entry name" value="Class_I_gatase-like"/>
</dbReference>
<dbReference type="GO" id="GO:0016829">
    <property type="term" value="F:lyase activity"/>
    <property type="evidence" value="ECO:0007669"/>
    <property type="project" value="UniProtKB-KW"/>
</dbReference>
<evidence type="ECO:0000256" key="8">
    <source>
        <dbReference type="ARBA" id="ARBA00047838"/>
    </source>
</evidence>
<evidence type="ECO:0000256" key="1">
    <source>
        <dbReference type="ARBA" id="ARBA00005091"/>
    </source>
</evidence>
<comment type="caution">
    <text evidence="13">The sequence shown here is derived from an EMBL/GenBank/DDBJ whole genome shotgun (WGS) entry which is preliminary data.</text>
</comment>
<dbReference type="GO" id="GO:0000105">
    <property type="term" value="P:L-histidine biosynthetic process"/>
    <property type="evidence" value="ECO:0007669"/>
    <property type="project" value="UniProtKB-UniRule"/>
</dbReference>
<comment type="catalytic activity">
    <reaction evidence="8 10">
        <text>5-[(5-phospho-1-deoxy-D-ribulos-1-ylimino)methylamino]-1-(5-phospho-beta-D-ribosyl)imidazole-4-carboxamide + L-glutamine = D-erythro-1-(imidazol-4-yl)glycerol 3-phosphate + 5-amino-1-(5-phospho-beta-D-ribosyl)imidazole-4-carboxamide + L-glutamate + H(+)</text>
        <dbReference type="Rhea" id="RHEA:24793"/>
        <dbReference type="ChEBI" id="CHEBI:15378"/>
        <dbReference type="ChEBI" id="CHEBI:29985"/>
        <dbReference type="ChEBI" id="CHEBI:58278"/>
        <dbReference type="ChEBI" id="CHEBI:58359"/>
        <dbReference type="ChEBI" id="CHEBI:58475"/>
        <dbReference type="ChEBI" id="CHEBI:58525"/>
        <dbReference type="EC" id="4.3.2.10"/>
    </reaction>
</comment>
<dbReference type="AlphaFoldDB" id="A0A0G1CKI6"/>
<evidence type="ECO:0000256" key="10">
    <source>
        <dbReference type="HAMAP-Rule" id="MF_00278"/>
    </source>
</evidence>
<dbReference type="UniPathway" id="UPA00031">
    <property type="reaction ID" value="UER00010"/>
</dbReference>
<evidence type="ECO:0000256" key="5">
    <source>
        <dbReference type="ARBA" id="ARBA00022962"/>
    </source>
</evidence>
<organism evidence="13 14">
    <name type="scientific">Candidatus Gottesmanbacteria bacterium GW2011_GWA1_43_11</name>
    <dbReference type="NCBI Taxonomy" id="1618436"/>
    <lineage>
        <taxon>Bacteria</taxon>
        <taxon>Candidatus Gottesmaniibacteriota</taxon>
    </lineage>
</organism>
<dbReference type="GO" id="GO:0005737">
    <property type="term" value="C:cytoplasm"/>
    <property type="evidence" value="ECO:0007669"/>
    <property type="project" value="UniProtKB-SubCell"/>
</dbReference>
<evidence type="ECO:0000256" key="9">
    <source>
        <dbReference type="ARBA" id="ARBA00049534"/>
    </source>
</evidence>
<dbReference type="EMBL" id="LCFB01000001">
    <property type="protein sequence ID" value="KKS86325.1"/>
    <property type="molecule type" value="Genomic_DNA"/>
</dbReference>
<dbReference type="PATRIC" id="fig|1618436.3.peg.50"/>